<protein>
    <submittedName>
        <fullName evidence="1">Putative redox protein</fullName>
    </submittedName>
</protein>
<evidence type="ECO:0000313" key="1">
    <source>
        <dbReference type="EMBL" id="SFU59155.1"/>
    </source>
</evidence>
<name>A0A1I7HEL1_9BURK</name>
<dbReference type="PANTHER" id="PTHR39624:SF2">
    <property type="entry name" value="OSMC-LIKE PROTEIN"/>
    <property type="match status" value="1"/>
</dbReference>
<dbReference type="EMBL" id="FPBX01000010">
    <property type="protein sequence ID" value="SFU59155.1"/>
    <property type="molecule type" value="Genomic_DNA"/>
</dbReference>
<keyword evidence="2" id="KW-1185">Reference proteome</keyword>
<dbReference type="InterPro" id="IPR003718">
    <property type="entry name" value="OsmC/Ohr_fam"/>
</dbReference>
<accession>A0A1I7HEL1</accession>
<dbReference type="OrthoDB" id="9789573at2"/>
<dbReference type="AlphaFoldDB" id="A0A1I7HEL1"/>
<evidence type="ECO:0000313" key="2">
    <source>
        <dbReference type="Proteomes" id="UP000183656"/>
    </source>
</evidence>
<proteinExistence type="predicted"/>
<organism evidence="1 2">
    <name type="scientific">Paenacidovorax caeni</name>
    <dbReference type="NCBI Taxonomy" id="343013"/>
    <lineage>
        <taxon>Bacteria</taxon>
        <taxon>Pseudomonadati</taxon>
        <taxon>Pseudomonadota</taxon>
        <taxon>Betaproteobacteria</taxon>
        <taxon>Burkholderiales</taxon>
        <taxon>Comamonadaceae</taxon>
        <taxon>Paenacidovorax</taxon>
    </lineage>
</organism>
<dbReference type="Pfam" id="PF02566">
    <property type="entry name" value="OsmC"/>
    <property type="match status" value="1"/>
</dbReference>
<dbReference type="InterPro" id="IPR036102">
    <property type="entry name" value="OsmC/Ohrsf"/>
</dbReference>
<dbReference type="STRING" id="343013.SAMN04489707_101047"/>
<dbReference type="RefSeq" id="WP_054255044.1">
    <property type="nucleotide sequence ID" value="NZ_CYIG01000004.1"/>
</dbReference>
<dbReference type="SUPFAM" id="SSF82784">
    <property type="entry name" value="OsmC-like"/>
    <property type="match status" value="1"/>
</dbReference>
<sequence>MTIELRRIGATPMAQTLTIRSHALRVDGTAAEGGDDSGPNPHDLYDAALGACKALTLLWYARRKGLPVEDVHTVVERDASAERSGTYRLATRLEVSGDLSDAQLAELEAVAQKCPVHKLMTQVTTEISTTVQRLP</sequence>
<dbReference type="InterPro" id="IPR015946">
    <property type="entry name" value="KH_dom-like_a/b"/>
</dbReference>
<dbReference type="Gene3D" id="3.30.300.20">
    <property type="match status" value="1"/>
</dbReference>
<dbReference type="PANTHER" id="PTHR39624">
    <property type="entry name" value="PROTEIN INVOLVED IN RIMO-MEDIATED BETA-METHYLTHIOLATION OF RIBOSOMAL PROTEIN S12 YCAO"/>
    <property type="match status" value="1"/>
</dbReference>
<gene>
    <name evidence="1" type="ORF">SAMN04489707_101047</name>
</gene>
<dbReference type="Proteomes" id="UP000183656">
    <property type="component" value="Unassembled WGS sequence"/>
</dbReference>
<reference evidence="1 2" key="1">
    <citation type="submission" date="2016-10" db="EMBL/GenBank/DDBJ databases">
        <authorList>
            <person name="de Groot N.N."/>
        </authorList>
    </citation>
    <scope>NUCLEOTIDE SEQUENCE [LARGE SCALE GENOMIC DNA]</scope>
    <source>
        <strain evidence="1 2">R-24608</strain>
    </source>
</reference>